<organism evidence="4 5">
    <name type="scientific">Powellomyces hirtus</name>
    <dbReference type="NCBI Taxonomy" id="109895"/>
    <lineage>
        <taxon>Eukaryota</taxon>
        <taxon>Fungi</taxon>
        <taxon>Fungi incertae sedis</taxon>
        <taxon>Chytridiomycota</taxon>
        <taxon>Chytridiomycota incertae sedis</taxon>
        <taxon>Chytridiomycetes</taxon>
        <taxon>Spizellomycetales</taxon>
        <taxon>Powellomycetaceae</taxon>
        <taxon>Powellomyces</taxon>
    </lineage>
</organism>
<dbReference type="STRING" id="109895.A0A507DWG0"/>
<gene>
    <name evidence="4" type="ORF">PhCBS80983_g05132</name>
</gene>
<dbReference type="OrthoDB" id="271595at2759"/>
<evidence type="ECO:0000259" key="3">
    <source>
        <dbReference type="Pfam" id="PF08241"/>
    </source>
</evidence>
<name>A0A507DWG0_9FUNG</name>
<dbReference type="GO" id="GO:0030488">
    <property type="term" value="P:tRNA methylation"/>
    <property type="evidence" value="ECO:0007669"/>
    <property type="project" value="TreeGrafter"/>
</dbReference>
<evidence type="ECO:0000313" key="4">
    <source>
        <dbReference type="EMBL" id="TPX55652.1"/>
    </source>
</evidence>
<protein>
    <recommendedName>
        <fullName evidence="3">Methyltransferase type 11 domain-containing protein</fullName>
    </recommendedName>
</protein>
<keyword evidence="2" id="KW-0808">Transferase</keyword>
<accession>A0A507DWG0</accession>
<dbReference type="InterPro" id="IPR013216">
    <property type="entry name" value="Methyltransf_11"/>
</dbReference>
<keyword evidence="1" id="KW-0489">Methyltransferase</keyword>
<evidence type="ECO:0000313" key="5">
    <source>
        <dbReference type="Proteomes" id="UP000318582"/>
    </source>
</evidence>
<dbReference type="GO" id="GO:0106335">
    <property type="term" value="F:tRNA (5-carboxymethyluridine(34)-5-O)-methyltransferase activity"/>
    <property type="evidence" value="ECO:0007669"/>
    <property type="project" value="TreeGrafter"/>
</dbReference>
<dbReference type="PANTHER" id="PTHR13069:SF21">
    <property type="entry name" value="ALKYLATED DNA REPAIR PROTEIN ALKB HOMOLOG 8"/>
    <property type="match status" value="1"/>
</dbReference>
<dbReference type="CDD" id="cd02440">
    <property type="entry name" value="AdoMet_MTases"/>
    <property type="match status" value="1"/>
</dbReference>
<dbReference type="Proteomes" id="UP000318582">
    <property type="component" value="Unassembled WGS sequence"/>
</dbReference>
<evidence type="ECO:0000256" key="1">
    <source>
        <dbReference type="ARBA" id="ARBA00022603"/>
    </source>
</evidence>
<reference evidence="4 5" key="1">
    <citation type="journal article" date="2019" name="Sci. Rep.">
        <title>Comparative genomics of chytrid fungi reveal insights into the obligate biotrophic and pathogenic lifestyle of Synchytrium endobioticum.</title>
        <authorList>
            <person name="van de Vossenberg B.T.L.H."/>
            <person name="Warris S."/>
            <person name="Nguyen H.D.T."/>
            <person name="van Gent-Pelzer M.P.E."/>
            <person name="Joly D.L."/>
            <person name="van de Geest H.C."/>
            <person name="Bonants P.J.M."/>
            <person name="Smith D.S."/>
            <person name="Levesque C.A."/>
            <person name="van der Lee T.A.J."/>
        </authorList>
    </citation>
    <scope>NUCLEOTIDE SEQUENCE [LARGE SCALE GENOMIC DNA]</scope>
    <source>
        <strain evidence="4 5">CBS 809.83</strain>
    </source>
</reference>
<dbReference type="SUPFAM" id="SSF53335">
    <property type="entry name" value="S-adenosyl-L-methionine-dependent methyltransferases"/>
    <property type="match status" value="1"/>
</dbReference>
<dbReference type="FunFam" id="3.40.50.150:FF:000203">
    <property type="entry name" value="Alkylated DNA repair protein alkB 8"/>
    <property type="match status" value="1"/>
</dbReference>
<evidence type="ECO:0000256" key="2">
    <source>
        <dbReference type="ARBA" id="ARBA00022679"/>
    </source>
</evidence>
<dbReference type="Pfam" id="PF08241">
    <property type="entry name" value="Methyltransf_11"/>
    <property type="match status" value="1"/>
</dbReference>
<comment type="caution">
    <text evidence="4">The sequence shown here is derived from an EMBL/GenBank/DDBJ whole genome shotgun (WGS) entry which is preliminary data.</text>
</comment>
<dbReference type="InterPro" id="IPR029063">
    <property type="entry name" value="SAM-dependent_MTases_sf"/>
</dbReference>
<dbReference type="GO" id="GO:0000049">
    <property type="term" value="F:tRNA binding"/>
    <property type="evidence" value="ECO:0007669"/>
    <property type="project" value="TreeGrafter"/>
</dbReference>
<feature type="domain" description="Methyltransferase type 11" evidence="3">
    <location>
        <begin position="51"/>
        <end position="140"/>
    </location>
</feature>
<dbReference type="EMBL" id="QEAQ01000100">
    <property type="protein sequence ID" value="TPX55652.1"/>
    <property type="molecule type" value="Genomic_DNA"/>
</dbReference>
<dbReference type="Gene3D" id="3.40.50.150">
    <property type="entry name" value="Vaccinia Virus protein VP39"/>
    <property type="match status" value="1"/>
</dbReference>
<dbReference type="GO" id="GO:0008757">
    <property type="term" value="F:S-adenosylmethionine-dependent methyltransferase activity"/>
    <property type="evidence" value="ECO:0007669"/>
    <property type="project" value="InterPro"/>
</dbReference>
<dbReference type="InterPro" id="IPR051422">
    <property type="entry name" value="AlkB_tRNA_MeTrf/Diox"/>
</dbReference>
<dbReference type="GO" id="GO:0002098">
    <property type="term" value="P:tRNA wobble uridine modification"/>
    <property type="evidence" value="ECO:0007669"/>
    <property type="project" value="TreeGrafter"/>
</dbReference>
<dbReference type="GO" id="GO:0005737">
    <property type="term" value="C:cytoplasm"/>
    <property type="evidence" value="ECO:0007669"/>
    <property type="project" value="TreeGrafter"/>
</dbReference>
<dbReference type="PANTHER" id="PTHR13069">
    <property type="entry name" value="ALKYLATED DNA REPAIR PROTEIN ALKB HOMOLOG 8"/>
    <property type="match status" value="1"/>
</dbReference>
<keyword evidence="5" id="KW-1185">Reference proteome</keyword>
<sequence>MEGLGKPQLEQTHVHNVYNIIAGHFSATRYKPWPVVDDFLRGLEKGSVGADVGCGNGKYLGVNPDVFTIGSDRSDKLIDICRERGFEAMVCDNLKLPYRDNCFDFLTSIAVIHHMSSPDRRLMAVNELIRVLRPGGRLLIFVWAFEQEKRSRRRFEEQDVFVPWKMPKNVYLPEGSAAANTTPNTTVEEEGGDVVYQRYYHLFKEGELEEIVGRSEGAIIDMSGYDRDNWYVIVTKA</sequence>
<dbReference type="GO" id="GO:0005634">
    <property type="term" value="C:nucleus"/>
    <property type="evidence" value="ECO:0007669"/>
    <property type="project" value="TreeGrafter"/>
</dbReference>
<dbReference type="AlphaFoldDB" id="A0A507DWG0"/>
<proteinExistence type="predicted"/>